<dbReference type="AlphaFoldDB" id="A0A3D8LGV4"/>
<dbReference type="Gene3D" id="3.20.20.80">
    <property type="entry name" value="Glycosidases"/>
    <property type="match status" value="1"/>
</dbReference>
<evidence type="ECO:0000256" key="1">
    <source>
        <dbReference type="ARBA" id="ARBA00022801"/>
    </source>
</evidence>
<dbReference type="PROSITE" id="PS51257">
    <property type="entry name" value="PROKAR_LIPOPROTEIN"/>
    <property type="match status" value="1"/>
</dbReference>
<dbReference type="InterPro" id="IPR001547">
    <property type="entry name" value="Glyco_hydro_5"/>
</dbReference>
<keyword evidence="4" id="KW-0732">Signal</keyword>
<evidence type="ECO:0000313" key="7">
    <source>
        <dbReference type="Proteomes" id="UP000256708"/>
    </source>
</evidence>
<dbReference type="RefSeq" id="WP_115563937.1">
    <property type="nucleotide sequence ID" value="NZ_QRGR01000003.1"/>
</dbReference>
<gene>
    <name evidence="6" type="ORF">DXT99_02445</name>
</gene>
<evidence type="ECO:0000256" key="4">
    <source>
        <dbReference type="SAM" id="SignalP"/>
    </source>
</evidence>
<dbReference type="InterPro" id="IPR017853">
    <property type="entry name" value="GH"/>
</dbReference>
<dbReference type="PANTHER" id="PTHR34142:SF1">
    <property type="entry name" value="GLYCOSIDE HYDROLASE FAMILY 5 DOMAIN-CONTAINING PROTEIN"/>
    <property type="match status" value="1"/>
</dbReference>
<keyword evidence="2 3" id="KW-0326">Glycosidase</keyword>
<reference evidence="7" key="1">
    <citation type="submission" date="2018-08" db="EMBL/GenBank/DDBJ databases">
        <authorList>
            <person name="Liu Z.-W."/>
            <person name="Du Z.-J."/>
        </authorList>
    </citation>
    <scope>NUCLEOTIDE SEQUENCE [LARGE SCALE GENOMIC DNA]</scope>
    <source>
        <strain evidence="7">H4X</strain>
    </source>
</reference>
<accession>A0A3D8LGV4</accession>
<keyword evidence="1 3" id="KW-0378">Hydrolase</keyword>
<evidence type="ECO:0000256" key="2">
    <source>
        <dbReference type="ARBA" id="ARBA00023295"/>
    </source>
</evidence>
<dbReference type="GO" id="GO:0000272">
    <property type="term" value="P:polysaccharide catabolic process"/>
    <property type="evidence" value="ECO:0007669"/>
    <property type="project" value="InterPro"/>
</dbReference>
<comment type="caution">
    <text evidence="6">The sequence shown here is derived from an EMBL/GenBank/DDBJ whole genome shotgun (WGS) entry which is preliminary data.</text>
</comment>
<evidence type="ECO:0000256" key="3">
    <source>
        <dbReference type="RuleBase" id="RU361153"/>
    </source>
</evidence>
<sequence length="321" mass="36534">MKIKLTLAALALAGCNFVTNAQSVKEHGQLTVDGTQLKDMNGEAIVLRGMSYGWHNFWPRFYNAGSVKWLQEDWNSTVVRAAMGIEPRNGYLEKPEWSKEKVKAVVDAAIKEDMYVIIDWHSHNINLKEAKAFFTEMAQTYGKHPHVIYEIFNEPDEESWEEVKDYSTEVIAAIRAIDPDNIILVGSPHWDQDIHLAADAPITGYDNLMYTLHYYAATHKQSLRDRGDYALSKGLPIFISESAGMEATGDGPLNVEEWQKWINWSEKNKVSWITWSVSDKDETCSVLLPTANAEGGWKEKDMKESGKKSRELLRSYNAKQK</sequence>
<dbReference type="PROSITE" id="PS00659">
    <property type="entry name" value="GLYCOSYL_HYDROL_F5"/>
    <property type="match status" value="1"/>
</dbReference>
<name>A0A3D8LGV4_9BACT</name>
<dbReference type="OrthoDB" id="154460at2"/>
<dbReference type="GO" id="GO:0004553">
    <property type="term" value="F:hydrolase activity, hydrolyzing O-glycosyl compounds"/>
    <property type="evidence" value="ECO:0007669"/>
    <property type="project" value="InterPro"/>
</dbReference>
<feature type="chain" id="PRO_5017676644" evidence="4">
    <location>
        <begin position="22"/>
        <end position="321"/>
    </location>
</feature>
<proteinExistence type="inferred from homology"/>
<evidence type="ECO:0000259" key="5">
    <source>
        <dbReference type="Pfam" id="PF00150"/>
    </source>
</evidence>
<feature type="signal peptide" evidence="4">
    <location>
        <begin position="1"/>
        <end position="21"/>
    </location>
</feature>
<keyword evidence="7" id="KW-1185">Reference proteome</keyword>
<protein>
    <submittedName>
        <fullName evidence="6">Glycoside hydrolase family 5 protein</fullName>
    </submittedName>
</protein>
<dbReference type="Pfam" id="PF00150">
    <property type="entry name" value="Cellulase"/>
    <property type="match status" value="1"/>
</dbReference>
<dbReference type="SUPFAM" id="SSF51445">
    <property type="entry name" value="(Trans)glycosidases"/>
    <property type="match status" value="1"/>
</dbReference>
<evidence type="ECO:0000313" key="6">
    <source>
        <dbReference type="EMBL" id="RDV16663.1"/>
    </source>
</evidence>
<dbReference type="EMBL" id="QRGR01000003">
    <property type="protein sequence ID" value="RDV16663.1"/>
    <property type="molecule type" value="Genomic_DNA"/>
</dbReference>
<dbReference type="Proteomes" id="UP000256708">
    <property type="component" value="Unassembled WGS sequence"/>
</dbReference>
<dbReference type="InterPro" id="IPR018087">
    <property type="entry name" value="Glyco_hydro_5_CS"/>
</dbReference>
<organism evidence="6 7">
    <name type="scientific">Pontibacter diazotrophicus</name>
    <dbReference type="NCBI Taxonomy" id="1400979"/>
    <lineage>
        <taxon>Bacteria</taxon>
        <taxon>Pseudomonadati</taxon>
        <taxon>Bacteroidota</taxon>
        <taxon>Cytophagia</taxon>
        <taxon>Cytophagales</taxon>
        <taxon>Hymenobacteraceae</taxon>
        <taxon>Pontibacter</taxon>
    </lineage>
</organism>
<dbReference type="PANTHER" id="PTHR34142">
    <property type="entry name" value="ENDO-BETA-1,4-GLUCANASE A"/>
    <property type="match status" value="1"/>
</dbReference>
<feature type="domain" description="Glycoside hydrolase family 5" evidence="5">
    <location>
        <begin position="39"/>
        <end position="280"/>
    </location>
</feature>
<comment type="similarity">
    <text evidence="3">Belongs to the glycosyl hydrolase 5 (cellulase A) family.</text>
</comment>